<feature type="chain" id="PRO_5040830065" evidence="2">
    <location>
        <begin position="23"/>
        <end position="160"/>
    </location>
</feature>
<feature type="region of interest" description="Disordered" evidence="1">
    <location>
        <begin position="30"/>
        <end position="58"/>
    </location>
</feature>
<evidence type="ECO:0000313" key="3">
    <source>
        <dbReference type="EMBL" id="MCG5073919.1"/>
    </source>
</evidence>
<sequence length="160" mass="17153">MNRRVFLHVAGGALAAAWAASAAKVTTRRWPPGALQGAGQEPVQAPMQTTQQTTRQTSMQNPVCMAVYDPTLARGRALAREAARMGVSAFALGAQFGDDIGMLWHAQLARRLETGTEGSAVAHYMLCAVRASDRFVLERLTAPRGCIVLDGLDMLDAQQT</sequence>
<evidence type="ECO:0000256" key="2">
    <source>
        <dbReference type="SAM" id="SignalP"/>
    </source>
</evidence>
<feature type="compositionally biased region" description="Low complexity" evidence="1">
    <location>
        <begin position="48"/>
        <end position="58"/>
    </location>
</feature>
<protein>
    <submittedName>
        <fullName evidence="3">Uncharacterized protein</fullName>
    </submittedName>
</protein>
<dbReference type="AlphaFoldDB" id="A0A9X1RPH5"/>
<proteinExistence type="predicted"/>
<comment type="caution">
    <text evidence="3">The sequence shown here is derived from an EMBL/GenBank/DDBJ whole genome shotgun (WGS) entry which is preliminary data.</text>
</comment>
<accession>A0A9X1RPH5</accession>
<reference evidence="3" key="1">
    <citation type="submission" date="2022-01" db="EMBL/GenBank/DDBJ databases">
        <title>Genome sequence and assembly of Parabukholderia sp. RG36.</title>
        <authorList>
            <person name="Chhetri G."/>
        </authorList>
    </citation>
    <scope>NUCLEOTIDE SEQUENCE</scope>
    <source>
        <strain evidence="3">RG36</strain>
    </source>
</reference>
<organism evidence="3 4">
    <name type="scientific">Paraburkholderia tagetis</name>
    <dbReference type="NCBI Taxonomy" id="2913261"/>
    <lineage>
        <taxon>Bacteria</taxon>
        <taxon>Pseudomonadati</taxon>
        <taxon>Pseudomonadota</taxon>
        <taxon>Betaproteobacteria</taxon>
        <taxon>Burkholderiales</taxon>
        <taxon>Burkholderiaceae</taxon>
        <taxon>Paraburkholderia</taxon>
    </lineage>
</organism>
<dbReference type="RefSeq" id="WP_238463681.1">
    <property type="nucleotide sequence ID" value="NZ_JAKLJA010000006.1"/>
</dbReference>
<evidence type="ECO:0000256" key="1">
    <source>
        <dbReference type="SAM" id="MobiDB-lite"/>
    </source>
</evidence>
<keyword evidence="2" id="KW-0732">Signal</keyword>
<feature type="signal peptide" evidence="2">
    <location>
        <begin position="1"/>
        <end position="22"/>
    </location>
</feature>
<dbReference type="Proteomes" id="UP001139308">
    <property type="component" value="Unassembled WGS sequence"/>
</dbReference>
<dbReference type="EMBL" id="JAKLJA010000006">
    <property type="protein sequence ID" value="MCG5073919.1"/>
    <property type="molecule type" value="Genomic_DNA"/>
</dbReference>
<gene>
    <name evidence="3" type="ORF">L5014_11205</name>
</gene>
<keyword evidence="4" id="KW-1185">Reference proteome</keyword>
<evidence type="ECO:0000313" key="4">
    <source>
        <dbReference type="Proteomes" id="UP001139308"/>
    </source>
</evidence>
<name>A0A9X1RPH5_9BURK</name>